<dbReference type="Proteomes" id="UP000239352">
    <property type="component" value="Unassembled WGS sequence"/>
</dbReference>
<feature type="compositionally biased region" description="Basic and acidic residues" evidence="1">
    <location>
        <begin position="430"/>
        <end position="441"/>
    </location>
</feature>
<evidence type="ECO:0000313" key="3">
    <source>
        <dbReference type="Proteomes" id="UP000239352"/>
    </source>
</evidence>
<gene>
    <name evidence="2" type="ORF">CEP50_05110</name>
</gene>
<feature type="region of interest" description="Disordered" evidence="1">
    <location>
        <begin position="152"/>
        <end position="178"/>
    </location>
</feature>
<dbReference type="STRING" id="1050202.GCA_000384035_02041"/>
<organism evidence="2 3">
    <name type="scientific">Actinopolyspora mortivallis</name>
    <dbReference type="NCBI Taxonomy" id="33906"/>
    <lineage>
        <taxon>Bacteria</taxon>
        <taxon>Bacillati</taxon>
        <taxon>Actinomycetota</taxon>
        <taxon>Actinomycetes</taxon>
        <taxon>Actinopolysporales</taxon>
        <taxon>Actinopolysporaceae</taxon>
        <taxon>Actinopolyspora</taxon>
    </lineage>
</organism>
<dbReference type="EMBL" id="PVSR01000004">
    <property type="protein sequence ID" value="PRW64455.1"/>
    <property type="molecule type" value="Genomic_DNA"/>
</dbReference>
<proteinExistence type="predicted"/>
<feature type="compositionally biased region" description="Low complexity" evidence="1">
    <location>
        <begin position="371"/>
        <end position="383"/>
    </location>
</feature>
<comment type="caution">
    <text evidence="2">The sequence shown here is derived from an EMBL/GenBank/DDBJ whole genome shotgun (WGS) entry which is preliminary data.</text>
</comment>
<accession>A0A2T0GZB4</accession>
<name>A0A2T0GZB4_ACTMO</name>
<evidence type="ECO:0000256" key="1">
    <source>
        <dbReference type="SAM" id="MobiDB-lite"/>
    </source>
</evidence>
<dbReference type="AlphaFoldDB" id="A0A2T0GZB4"/>
<feature type="compositionally biased region" description="Gly residues" evidence="1">
    <location>
        <begin position="284"/>
        <end position="370"/>
    </location>
</feature>
<feature type="compositionally biased region" description="Polar residues" evidence="1">
    <location>
        <begin position="167"/>
        <end position="176"/>
    </location>
</feature>
<protein>
    <recommendedName>
        <fullName evidence="4">PPE family domain-containing protein</fullName>
    </recommendedName>
</protein>
<dbReference type="RefSeq" id="WP_106112900.1">
    <property type="nucleotide sequence ID" value="NZ_PVSR01000004.1"/>
</dbReference>
<dbReference type="Gene3D" id="1.20.1260.20">
    <property type="entry name" value="PPE superfamily"/>
    <property type="match status" value="1"/>
</dbReference>
<feature type="compositionally biased region" description="Gly residues" evidence="1">
    <location>
        <begin position="209"/>
        <end position="223"/>
    </location>
</feature>
<feature type="compositionally biased region" description="Basic and acidic residues" evidence="1">
    <location>
        <begin position="152"/>
        <end position="166"/>
    </location>
</feature>
<evidence type="ECO:0008006" key="4">
    <source>
        <dbReference type="Google" id="ProtNLM"/>
    </source>
</evidence>
<feature type="compositionally biased region" description="Gly residues" evidence="1">
    <location>
        <begin position="233"/>
        <end position="251"/>
    </location>
</feature>
<reference evidence="2 3" key="1">
    <citation type="submission" date="2018-03" db="EMBL/GenBank/DDBJ databases">
        <title>Actinopolyspora mortivallis from Sahara, screening for active biomolecules.</title>
        <authorList>
            <person name="Selama O."/>
            <person name="Wellington E.M.H."/>
            <person name="Hacene H."/>
        </authorList>
    </citation>
    <scope>NUCLEOTIDE SEQUENCE [LARGE SCALE GENOMIC DNA]</scope>
    <source>
        <strain evidence="2 3">M5A</strain>
    </source>
</reference>
<keyword evidence="3" id="KW-1185">Reference proteome</keyword>
<dbReference type="InterPro" id="IPR038332">
    <property type="entry name" value="PPE_sf"/>
</dbReference>
<evidence type="ECO:0000313" key="2">
    <source>
        <dbReference type="EMBL" id="PRW64455.1"/>
    </source>
</evidence>
<feature type="compositionally biased region" description="Low complexity" evidence="1">
    <location>
        <begin position="252"/>
        <end position="266"/>
    </location>
</feature>
<dbReference type="InParanoid" id="A0A2T0GZB4"/>
<sequence>MGLFGWFFGSNEQGGNARAAFDHRKIYDEVQNGPGISPASQAAGEWQQRVSKAFEEAHSELEAVLKDSQVAMRGAAGDRMRKSVEPLKKATDESIQVSKQVGSVVEGQAQGSADFKNSFPKPYDVPSANIGWSDYLSPTSYALKSGVHAAHEQQRDEVEAEARRQYESYTQASNDRVSGIQRFSPVPSFSGDVRAAEANPVGRIDPSMSGGGSGGGSGVGSGGTYRTSDGFGSAAGAGGSGTGGVGSGTGSAGSSVPPAAGSGSAWTPPPSTGGPAPTPTPAPGSGGGPGGGSGGGVGVVGGPDGSGGGRGGPGTGGRAGSGSGVRGGSGPRGGYGAGSGTGSGRGTLGPGGRAGVGSFGSGGTSSGAAGGASAARGGSAMGPAGAGRGAGRNGEEDAEHETKYVLPTDEAWEDLGIPRTAPAVIGGDLEPPRDSSDEQRR</sequence>
<feature type="region of interest" description="Disordered" evidence="1">
    <location>
        <begin position="201"/>
        <end position="441"/>
    </location>
</feature>
<feature type="compositionally biased region" description="Pro residues" evidence="1">
    <location>
        <begin position="267"/>
        <end position="282"/>
    </location>
</feature>